<dbReference type="EMBL" id="AP021875">
    <property type="protein sequence ID" value="BBO76737.1"/>
    <property type="molecule type" value="Genomic_DNA"/>
</dbReference>
<dbReference type="RefSeq" id="WP_231715506.1">
    <property type="nucleotide sequence ID" value="NZ_AP021875.1"/>
</dbReference>
<dbReference type="CDD" id="cd11531">
    <property type="entry name" value="NTP-PPase_BsYpjD"/>
    <property type="match status" value="1"/>
</dbReference>
<organism evidence="2 3">
    <name type="scientific">Desulfosarcina widdelii</name>
    <dbReference type="NCBI Taxonomy" id="947919"/>
    <lineage>
        <taxon>Bacteria</taxon>
        <taxon>Pseudomonadati</taxon>
        <taxon>Thermodesulfobacteriota</taxon>
        <taxon>Desulfobacteria</taxon>
        <taxon>Desulfobacterales</taxon>
        <taxon>Desulfosarcinaceae</taxon>
        <taxon>Desulfosarcina</taxon>
    </lineage>
</organism>
<evidence type="ECO:0000313" key="3">
    <source>
        <dbReference type="Proteomes" id="UP000427769"/>
    </source>
</evidence>
<dbReference type="Pfam" id="PF03819">
    <property type="entry name" value="MazG"/>
    <property type="match status" value="1"/>
</dbReference>
<reference evidence="2 3" key="1">
    <citation type="submission" date="2019-11" db="EMBL/GenBank/DDBJ databases">
        <title>Comparative genomics of hydrocarbon-degrading Desulfosarcina strains.</title>
        <authorList>
            <person name="Watanabe M."/>
            <person name="Kojima H."/>
            <person name="Fukui M."/>
        </authorList>
    </citation>
    <scope>NUCLEOTIDE SEQUENCE [LARGE SCALE GENOMIC DNA]</scope>
    <source>
        <strain evidence="2 3">PP31</strain>
    </source>
</reference>
<sequence length="119" mass="13554">MDAVTEKTVGMTVKDLQAMVDRWIQTYGVRYFSEMTNLAVLMEEVGELARLMAREYGEQSFKGARPPSDLGDEIADVLFVLTCIANQTGVDLESAMIRNLKKKTDRDRDRHRDNPKLKV</sequence>
<dbReference type="Gene3D" id="1.10.287.1080">
    <property type="entry name" value="MazG-like"/>
    <property type="match status" value="1"/>
</dbReference>
<proteinExistence type="predicted"/>
<accession>A0A5K7ZL55</accession>
<gene>
    <name evidence="2" type="ORF">DSCW_41540</name>
</gene>
<feature type="domain" description="NTP pyrophosphohydrolase MazG-like" evidence="1">
    <location>
        <begin position="33"/>
        <end position="110"/>
    </location>
</feature>
<dbReference type="SUPFAM" id="SSF101386">
    <property type="entry name" value="all-alpha NTP pyrophosphatases"/>
    <property type="match status" value="1"/>
</dbReference>
<dbReference type="InterPro" id="IPR012359">
    <property type="entry name" value="MazG-related_YpjD"/>
</dbReference>
<keyword evidence="3" id="KW-1185">Reference proteome</keyword>
<dbReference type="InterPro" id="IPR047046">
    <property type="entry name" value="YpjD/YvdC"/>
</dbReference>
<evidence type="ECO:0000259" key="1">
    <source>
        <dbReference type="Pfam" id="PF03819"/>
    </source>
</evidence>
<evidence type="ECO:0000313" key="2">
    <source>
        <dbReference type="EMBL" id="BBO76737.1"/>
    </source>
</evidence>
<dbReference type="AlphaFoldDB" id="A0A5K7ZL55"/>
<dbReference type="KEGG" id="dwd:DSCW_41540"/>
<protein>
    <submittedName>
        <fullName evidence="2">Pyrophosphatase</fullName>
    </submittedName>
</protein>
<dbReference type="PANTHER" id="PTHR42692">
    <property type="entry name" value="NUCLEOTIDE PYROPHOSPHOHYDROLASE"/>
    <property type="match status" value="1"/>
</dbReference>
<dbReference type="Proteomes" id="UP000427769">
    <property type="component" value="Chromosome"/>
</dbReference>
<dbReference type="PANTHER" id="PTHR42692:SF1">
    <property type="entry name" value="NUCLEOTIDE PYROPHOSPHOHYDROLASE"/>
    <property type="match status" value="1"/>
</dbReference>
<dbReference type="PIRSF" id="PIRSF029904">
    <property type="entry name" value="UCP029904_pph"/>
    <property type="match status" value="1"/>
</dbReference>
<dbReference type="InterPro" id="IPR004518">
    <property type="entry name" value="MazG-like_dom"/>
</dbReference>
<name>A0A5K7ZL55_9BACT</name>